<evidence type="ECO:0000256" key="7">
    <source>
        <dbReference type="ARBA" id="ARBA00023069"/>
    </source>
</evidence>
<keyword evidence="7" id="KW-0969">Cilium</keyword>
<evidence type="ECO:0000256" key="9">
    <source>
        <dbReference type="ARBA" id="ARBA00023273"/>
    </source>
</evidence>
<dbReference type="InterPro" id="IPR001763">
    <property type="entry name" value="Rhodanese-like_dom"/>
</dbReference>
<keyword evidence="5" id="KW-0970">Cilium biogenesis/degradation</keyword>
<evidence type="ECO:0000256" key="1">
    <source>
        <dbReference type="ARBA" id="ARBA00004120"/>
    </source>
</evidence>
<sequence length="141" mass="15561">MPFHSMAPAKNYPARMLSRAMHPFTPEILDYSNREPERIIVIYDLDERIVLNAGNLFFEKGIDNVFVLSGGMKKLAKDAPWFIEGKGQVTEGTSSPSKDSAISLGSSCPSSALSYQTRPPRRAPALDGPLTHNRGTAQPWK</sequence>
<protein>
    <submittedName>
        <fullName evidence="13">Centrosomal protein CEP41</fullName>
    </submittedName>
</protein>
<comment type="subcellular location">
    <subcellularLocation>
        <location evidence="1">Cytoplasm</location>
        <location evidence="1">Cytoskeleton</location>
        <location evidence="1">Cilium basal body</location>
    </subcellularLocation>
    <subcellularLocation>
        <location evidence="2">Cytoplasm</location>
        <location evidence="2">Cytoskeleton</location>
        <location evidence="2">Microtubule organizing center</location>
        <location evidence="2">Centrosome</location>
    </subcellularLocation>
</comment>
<dbReference type="GO" id="GO:0060271">
    <property type="term" value="P:cilium assembly"/>
    <property type="evidence" value="ECO:0007669"/>
    <property type="project" value="TreeGrafter"/>
</dbReference>
<gene>
    <name evidence="13" type="primary">CEP41</name>
    <name evidence="13" type="ORF">TSPGSL018_14873</name>
</gene>
<feature type="compositionally biased region" description="Low complexity" evidence="11">
    <location>
        <begin position="100"/>
        <end position="114"/>
    </location>
</feature>
<keyword evidence="9" id="KW-0966">Cell projection</keyword>
<dbReference type="InterPro" id="IPR036873">
    <property type="entry name" value="Rhodanese-like_dom_sf"/>
</dbReference>
<reference evidence="13" key="1">
    <citation type="submission" date="2014-05" db="EMBL/GenBank/DDBJ databases">
        <title>The transcriptome of the halophilic microalga Tetraselmis sp. GSL018 isolated from the Great Salt Lake, Utah.</title>
        <authorList>
            <person name="Jinkerson R.E."/>
            <person name="D'Adamo S."/>
            <person name="Posewitz M.C."/>
        </authorList>
    </citation>
    <scope>NUCLEOTIDE SEQUENCE</scope>
    <source>
        <strain evidence="13">GSL018</strain>
    </source>
</reference>
<comment type="similarity">
    <text evidence="10">Belongs to the CEP41 family.</text>
</comment>
<proteinExistence type="inferred from homology"/>
<evidence type="ECO:0000256" key="2">
    <source>
        <dbReference type="ARBA" id="ARBA00004300"/>
    </source>
</evidence>
<evidence type="ECO:0000256" key="11">
    <source>
        <dbReference type="SAM" id="MobiDB-lite"/>
    </source>
</evidence>
<evidence type="ECO:0000256" key="4">
    <source>
        <dbReference type="ARBA" id="ARBA00022490"/>
    </source>
</evidence>
<dbReference type="AlphaFoldDB" id="A0A061S6Y0"/>
<feature type="region of interest" description="Disordered" evidence="11">
    <location>
        <begin position="87"/>
        <end position="141"/>
    </location>
</feature>
<evidence type="ECO:0000256" key="10">
    <source>
        <dbReference type="ARBA" id="ARBA00038465"/>
    </source>
</evidence>
<name>A0A061S6Y0_9CHLO</name>
<dbReference type="PANTHER" id="PTHR44390">
    <property type="entry name" value="CENTROSOMAL PROTEIN OF 41 KDA"/>
    <property type="match status" value="1"/>
</dbReference>
<evidence type="ECO:0000256" key="6">
    <source>
        <dbReference type="ARBA" id="ARBA00022927"/>
    </source>
</evidence>
<dbReference type="InterPro" id="IPR051889">
    <property type="entry name" value="CEP41"/>
</dbReference>
<dbReference type="PROSITE" id="PS50206">
    <property type="entry name" value="RHODANESE_3"/>
    <property type="match status" value="1"/>
</dbReference>
<accession>A0A061S6Y0</accession>
<evidence type="ECO:0000256" key="3">
    <source>
        <dbReference type="ARBA" id="ARBA00022448"/>
    </source>
</evidence>
<evidence type="ECO:0000256" key="8">
    <source>
        <dbReference type="ARBA" id="ARBA00023212"/>
    </source>
</evidence>
<evidence type="ECO:0000259" key="12">
    <source>
        <dbReference type="PROSITE" id="PS50206"/>
    </source>
</evidence>
<dbReference type="GO" id="GO:0036064">
    <property type="term" value="C:ciliary basal body"/>
    <property type="evidence" value="ECO:0007669"/>
    <property type="project" value="TreeGrafter"/>
</dbReference>
<dbReference type="PANTHER" id="PTHR44390:SF1">
    <property type="entry name" value="CENTROSOMAL PROTEIN OF 41 KDA"/>
    <property type="match status" value="1"/>
</dbReference>
<evidence type="ECO:0000256" key="5">
    <source>
        <dbReference type="ARBA" id="ARBA00022794"/>
    </source>
</evidence>
<evidence type="ECO:0000313" key="13">
    <source>
        <dbReference type="EMBL" id="JAC78536.1"/>
    </source>
</evidence>
<keyword evidence="4" id="KW-0963">Cytoplasm</keyword>
<dbReference type="EMBL" id="GBEZ01006886">
    <property type="protein sequence ID" value="JAC78536.1"/>
    <property type="molecule type" value="Transcribed_RNA"/>
</dbReference>
<keyword evidence="6" id="KW-0653">Protein transport</keyword>
<organism evidence="13">
    <name type="scientific">Tetraselmis sp. GSL018</name>
    <dbReference type="NCBI Taxonomy" id="582737"/>
    <lineage>
        <taxon>Eukaryota</taxon>
        <taxon>Viridiplantae</taxon>
        <taxon>Chlorophyta</taxon>
        <taxon>core chlorophytes</taxon>
        <taxon>Chlorodendrophyceae</taxon>
        <taxon>Chlorodendrales</taxon>
        <taxon>Chlorodendraceae</taxon>
        <taxon>Tetraselmis</taxon>
    </lineage>
</organism>
<keyword evidence="3" id="KW-0813">Transport</keyword>
<feature type="domain" description="Rhodanese" evidence="12">
    <location>
        <begin position="9"/>
        <end position="84"/>
    </location>
</feature>
<dbReference type="GO" id="GO:0015031">
    <property type="term" value="P:protein transport"/>
    <property type="evidence" value="ECO:0007669"/>
    <property type="project" value="UniProtKB-KW"/>
</dbReference>
<dbReference type="SUPFAM" id="SSF52821">
    <property type="entry name" value="Rhodanese/Cell cycle control phosphatase"/>
    <property type="match status" value="1"/>
</dbReference>
<keyword evidence="8" id="KW-0206">Cytoskeleton</keyword>